<dbReference type="GO" id="GO:0004519">
    <property type="term" value="F:endonuclease activity"/>
    <property type="evidence" value="ECO:0007669"/>
    <property type="project" value="UniProtKB-KW"/>
</dbReference>
<evidence type="ECO:0000256" key="2">
    <source>
        <dbReference type="ARBA" id="ARBA00022747"/>
    </source>
</evidence>
<dbReference type="InterPro" id="IPR000055">
    <property type="entry name" value="Restrct_endonuc_typeI_TRD"/>
</dbReference>
<feature type="region of interest" description="Disordered" evidence="5">
    <location>
        <begin position="10"/>
        <end position="36"/>
    </location>
</feature>
<reference evidence="7 8" key="1">
    <citation type="submission" date="2024-06" db="EMBL/GenBank/DDBJ databases">
        <title>The Natural Products Discovery Center: Release of the First 8490 Sequenced Strains for Exploring Actinobacteria Biosynthetic Diversity.</title>
        <authorList>
            <person name="Kalkreuter E."/>
            <person name="Kautsar S.A."/>
            <person name="Yang D."/>
            <person name="Bader C.D."/>
            <person name="Teijaro C.N."/>
            <person name="Fluegel L."/>
            <person name="Davis C.M."/>
            <person name="Simpson J.R."/>
            <person name="Lauterbach L."/>
            <person name="Steele A.D."/>
            <person name="Gui C."/>
            <person name="Meng S."/>
            <person name="Li G."/>
            <person name="Viehrig K."/>
            <person name="Ye F."/>
            <person name="Su P."/>
            <person name="Kiefer A.F."/>
            <person name="Nichols A."/>
            <person name="Cepeda A.J."/>
            <person name="Yan W."/>
            <person name="Fan B."/>
            <person name="Jiang Y."/>
            <person name="Adhikari A."/>
            <person name="Zheng C.-J."/>
            <person name="Schuster L."/>
            <person name="Cowan T.M."/>
            <person name="Smanski M.J."/>
            <person name="Chevrette M.G."/>
            <person name="De Carvalho L.P.S."/>
            <person name="Shen B."/>
        </authorList>
    </citation>
    <scope>NUCLEOTIDE SEQUENCE [LARGE SCALE GENOMIC DNA]</scope>
    <source>
        <strain evidence="7 8">NPDC001694</strain>
    </source>
</reference>
<proteinExistence type="inferred from homology"/>
<keyword evidence="7" id="KW-0255">Endonuclease</keyword>
<dbReference type="EMBL" id="JBEOZM010000047">
    <property type="protein sequence ID" value="MER6274268.1"/>
    <property type="molecule type" value="Genomic_DNA"/>
</dbReference>
<organism evidence="7 8">
    <name type="scientific">Streptomyces sp. 900105755</name>
    <dbReference type="NCBI Taxonomy" id="3154389"/>
    <lineage>
        <taxon>Bacteria</taxon>
        <taxon>Bacillati</taxon>
        <taxon>Actinomycetota</taxon>
        <taxon>Actinomycetes</taxon>
        <taxon>Kitasatosporales</taxon>
        <taxon>Streptomycetaceae</taxon>
        <taxon>Streptomyces</taxon>
    </lineage>
</organism>
<evidence type="ECO:0000256" key="4">
    <source>
        <dbReference type="ARBA" id="ARBA00038652"/>
    </source>
</evidence>
<evidence type="ECO:0000256" key="5">
    <source>
        <dbReference type="SAM" id="MobiDB-lite"/>
    </source>
</evidence>
<comment type="subunit">
    <text evidence="4">The methyltransferase is composed of M and S polypeptides.</text>
</comment>
<evidence type="ECO:0000256" key="1">
    <source>
        <dbReference type="ARBA" id="ARBA00010923"/>
    </source>
</evidence>
<dbReference type="InterPro" id="IPR044946">
    <property type="entry name" value="Restrct_endonuc_typeI_TRD_sf"/>
</dbReference>
<keyword evidence="3" id="KW-0238">DNA-binding</keyword>
<gene>
    <name evidence="7" type="ORF">ABT211_44580</name>
</gene>
<protein>
    <submittedName>
        <fullName evidence="7">Restriction endonuclease subunit S</fullName>
        <ecNumber evidence="7">3.1.21.-</ecNumber>
    </submittedName>
</protein>
<dbReference type="InterPro" id="IPR051212">
    <property type="entry name" value="Type-I_RE_S_subunit"/>
</dbReference>
<dbReference type="Gene3D" id="3.90.220.20">
    <property type="entry name" value="DNA methylase specificity domains"/>
    <property type="match status" value="2"/>
</dbReference>
<keyword evidence="7" id="KW-0540">Nuclease</keyword>
<dbReference type="PANTHER" id="PTHR43140">
    <property type="entry name" value="TYPE-1 RESTRICTION ENZYME ECOKI SPECIFICITY PROTEIN"/>
    <property type="match status" value="1"/>
</dbReference>
<evidence type="ECO:0000313" key="7">
    <source>
        <dbReference type="EMBL" id="MER6274268.1"/>
    </source>
</evidence>
<feature type="compositionally biased region" description="Polar residues" evidence="5">
    <location>
        <begin position="10"/>
        <end position="22"/>
    </location>
</feature>
<dbReference type="EC" id="3.1.21.-" evidence="7"/>
<comment type="caution">
    <text evidence="7">The sequence shown here is derived from an EMBL/GenBank/DDBJ whole genome shotgun (WGS) entry which is preliminary data.</text>
</comment>
<feature type="domain" description="Type I restriction modification DNA specificity" evidence="6">
    <location>
        <begin position="129"/>
        <end position="219"/>
    </location>
</feature>
<sequence length="439" mass="48132">MSDWQQVAFSDLQTPSCSQETVPPQGGRDAMSAPTHDERAAKVRAGWVRAPLARFLTLNVETVDVEPTRLYPTIGVLNRGRGLLYRDPVAGSSTSYKKLNRILPGMLIYSRLKAFEGAITVTPDDLPESFASQEFPTFAFASDADPDFFRILTTTQSMWDALQGASKGMGGRRERVKPTDFLNIVMDIPPLPLQKRIVEILDAVDDQISALNTESEALEGILESLRSDLPGADHQPISDVLLSIDSGKSIQAGGEASAEDEYRILKLSAVQRGWFKPSEAKTVTEVAAFSPSHVVKNGDLLITRANTPERVGFIAIARNVPEGTFMPDLIWRLRVDESRVRTDYLEHALSSRELRASISGTAGGTSKSMVKINKRGFGTVRVPIPSLPEQGEYVQRCDAVARGIMATRAEEARLRRVRAGLLLGLLDRTIEIESAELGV</sequence>
<comment type="similarity">
    <text evidence="1">Belongs to the type-I restriction system S methylase family.</text>
</comment>
<keyword evidence="7" id="KW-0378">Hydrolase</keyword>
<evidence type="ECO:0000259" key="6">
    <source>
        <dbReference type="Pfam" id="PF01420"/>
    </source>
</evidence>
<dbReference type="PANTHER" id="PTHR43140:SF1">
    <property type="entry name" value="TYPE I RESTRICTION ENZYME ECOKI SPECIFICITY SUBUNIT"/>
    <property type="match status" value="1"/>
</dbReference>
<accession>A0ABV1TW43</accession>
<dbReference type="Proteomes" id="UP001490365">
    <property type="component" value="Unassembled WGS sequence"/>
</dbReference>
<dbReference type="GO" id="GO:0016787">
    <property type="term" value="F:hydrolase activity"/>
    <property type="evidence" value="ECO:0007669"/>
    <property type="project" value="UniProtKB-KW"/>
</dbReference>
<dbReference type="Pfam" id="PF01420">
    <property type="entry name" value="Methylase_S"/>
    <property type="match status" value="1"/>
</dbReference>
<evidence type="ECO:0000313" key="8">
    <source>
        <dbReference type="Proteomes" id="UP001490365"/>
    </source>
</evidence>
<name>A0ABV1TW43_9ACTN</name>
<keyword evidence="2" id="KW-0680">Restriction system</keyword>
<dbReference type="RefSeq" id="WP_351962493.1">
    <property type="nucleotide sequence ID" value="NZ_JBEOZM010000047.1"/>
</dbReference>
<keyword evidence="8" id="KW-1185">Reference proteome</keyword>
<evidence type="ECO:0000256" key="3">
    <source>
        <dbReference type="ARBA" id="ARBA00023125"/>
    </source>
</evidence>
<dbReference type="SUPFAM" id="SSF116734">
    <property type="entry name" value="DNA methylase specificity domain"/>
    <property type="match status" value="2"/>
</dbReference>